<proteinExistence type="predicted"/>
<dbReference type="EMBL" id="JBHRXJ010000013">
    <property type="protein sequence ID" value="MFC3529691.1"/>
    <property type="molecule type" value="Genomic_DNA"/>
</dbReference>
<gene>
    <name evidence="1" type="ORF">ACFOMH_16050</name>
</gene>
<keyword evidence="2" id="KW-1185">Reference proteome</keyword>
<dbReference type="RefSeq" id="WP_374426862.1">
    <property type="nucleotide sequence ID" value="NZ_JBHRXJ010000013.1"/>
</dbReference>
<name>A0ABV7R5Q3_9RHOB</name>
<organism evidence="1 2">
    <name type="scientific">Paracoccus mangrovi</name>
    <dbReference type="NCBI Taxonomy" id="1715645"/>
    <lineage>
        <taxon>Bacteria</taxon>
        <taxon>Pseudomonadati</taxon>
        <taxon>Pseudomonadota</taxon>
        <taxon>Alphaproteobacteria</taxon>
        <taxon>Rhodobacterales</taxon>
        <taxon>Paracoccaceae</taxon>
        <taxon>Paracoccus</taxon>
    </lineage>
</organism>
<evidence type="ECO:0000313" key="2">
    <source>
        <dbReference type="Proteomes" id="UP001595721"/>
    </source>
</evidence>
<dbReference type="Proteomes" id="UP001595721">
    <property type="component" value="Unassembled WGS sequence"/>
</dbReference>
<evidence type="ECO:0008006" key="3">
    <source>
        <dbReference type="Google" id="ProtNLM"/>
    </source>
</evidence>
<sequence length="171" mass="19015">MADGYNCPTGKCGKDTDPPCRSVKRGDTVAPNSRAHLERNACNRCPKKPPTPVYITKQNIRTGVEFKVLDRWVDHEGNTWEPDNAVTAWWYHDDPIPGFRDNGNMTFRVARVAAGGARGWQCRYKNGALDDTSKYMGTYDYAPAGTADHVSMDVSPHGKNSNYVGGLTQKY</sequence>
<protein>
    <recommendedName>
        <fullName evidence="3">Ig-like domain-containing protein</fullName>
    </recommendedName>
</protein>
<accession>A0ABV7R5Q3</accession>
<reference evidence="2" key="1">
    <citation type="journal article" date="2019" name="Int. J. Syst. Evol. Microbiol.">
        <title>The Global Catalogue of Microorganisms (GCM) 10K type strain sequencing project: providing services to taxonomists for standard genome sequencing and annotation.</title>
        <authorList>
            <consortium name="The Broad Institute Genomics Platform"/>
            <consortium name="The Broad Institute Genome Sequencing Center for Infectious Disease"/>
            <person name="Wu L."/>
            <person name="Ma J."/>
        </authorList>
    </citation>
    <scope>NUCLEOTIDE SEQUENCE [LARGE SCALE GENOMIC DNA]</scope>
    <source>
        <strain evidence="2">KCTC 42899</strain>
    </source>
</reference>
<comment type="caution">
    <text evidence="1">The sequence shown here is derived from an EMBL/GenBank/DDBJ whole genome shotgun (WGS) entry which is preliminary data.</text>
</comment>
<evidence type="ECO:0000313" key="1">
    <source>
        <dbReference type="EMBL" id="MFC3529691.1"/>
    </source>
</evidence>